<protein>
    <submittedName>
        <fullName evidence="3">Pyridine nucleotide-disulfide oxidoreductase</fullName>
    </submittedName>
</protein>
<dbReference type="EMBL" id="LSGP01000023">
    <property type="protein sequence ID" value="KYZ75594.1"/>
    <property type="molecule type" value="Genomic_DNA"/>
</dbReference>
<dbReference type="SUPFAM" id="SSF51905">
    <property type="entry name" value="FAD/NAD(P)-binding domain"/>
    <property type="match status" value="1"/>
</dbReference>
<dbReference type="Gene3D" id="3.50.50.60">
    <property type="entry name" value="FAD/NAD(P)-binding domain"/>
    <property type="match status" value="2"/>
</dbReference>
<evidence type="ECO:0000313" key="4">
    <source>
        <dbReference type="Proteomes" id="UP000076268"/>
    </source>
</evidence>
<evidence type="ECO:0000259" key="2">
    <source>
        <dbReference type="Pfam" id="PF07992"/>
    </source>
</evidence>
<dbReference type="PRINTS" id="PR00411">
    <property type="entry name" value="PNDRDTASEI"/>
</dbReference>
<dbReference type="Pfam" id="PF07992">
    <property type="entry name" value="Pyr_redox_2"/>
    <property type="match status" value="1"/>
</dbReference>
<sequence length="427" mass="45763">MNKQFFDVAIIGGGPAGLAAALSARKAGAKQVVILERDVELGGILQQCIHNGFGLHRFQEELTGPGYAGRFVRMVRADTGITVYTEAMVLEVAKDKTIWAVSPTLGLIQLSARAVIFAMGCRERTRGAIRIPGYRPAGVFTAGAAQRMVNMEGFLPGKNIVILGSGDIGLIMARRMTLEGAKVQAVVELMPFSNGLTRNVVQCLEDFAIPLHLSHTITFVHGRERVTGVSVAAVDANRCIVPGSEFYLPCDCLLLSVGLIPENELSRAMDICLDGLTNGPVVDQYRQTCVSGFFAAGNVVHVHDLVDFVSEEGDIAGRSAALFANGELPLEKQYINVKAETGIRTVVPQRISLPTAAGEKVRLFMRAQEPLTRSTLTITTTAGKLVERKLPVAKPGEMIVADISTEKISPDSQEIIVTLLPQSLGGA</sequence>
<dbReference type="PRINTS" id="PR00368">
    <property type="entry name" value="FADPNR"/>
</dbReference>
<dbReference type="RefSeq" id="WP_066244394.1">
    <property type="nucleotide sequence ID" value="NZ_LSGP01000023.1"/>
</dbReference>
<dbReference type="OrthoDB" id="9806179at2"/>
<proteinExistence type="predicted"/>
<dbReference type="PANTHER" id="PTHR42949">
    <property type="entry name" value="ANAEROBIC GLYCEROL-3-PHOSPHATE DEHYDROGENASE SUBUNIT B"/>
    <property type="match status" value="1"/>
</dbReference>
<dbReference type="STRING" id="1794912.AXX12_12890"/>
<dbReference type="InterPro" id="IPR023753">
    <property type="entry name" value="FAD/NAD-binding_dom"/>
</dbReference>
<feature type="domain" description="FAD/NAD(P)-binding" evidence="2">
    <location>
        <begin position="6"/>
        <end position="302"/>
    </location>
</feature>
<reference evidence="3 4" key="1">
    <citation type="submission" date="2016-02" db="EMBL/GenBank/DDBJ databases">
        <title>Anaerosporomusa subterraneum gen. nov., sp. nov., a spore-forming obligate anaerobe isolated from saprolite.</title>
        <authorList>
            <person name="Choi J.K."/>
            <person name="Shah M."/>
            <person name="Yee N."/>
        </authorList>
    </citation>
    <scope>NUCLEOTIDE SEQUENCE [LARGE SCALE GENOMIC DNA]</scope>
    <source>
        <strain evidence="3 4">RU4</strain>
    </source>
</reference>
<dbReference type="InterPro" id="IPR051691">
    <property type="entry name" value="Metab_Enz_Cyan_OpOx_G3PDH"/>
</dbReference>
<name>A0A154BNN9_ANASB</name>
<evidence type="ECO:0000313" key="3">
    <source>
        <dbReference type="EMBL" id="KYZ75594.1"/>
    </source>
</evidence>
<dbReference type="AlphaFoldDB" id="A0A154BNN9"/>
<keyword evidence="4" id="KW-1185">Reference proteome</keyword>
<accession>A0A154BNN9</accession>
<dbReference type="Proteomes" id="UP000076268">
    <property type="component" value="Unassembled WGS sequence"/>
</dbReference>
<dbReference type="InterPro" id="IPR036188">
    <property type="entry name" value="FAD/NAD-bd_sf"/>
</dbReference>
<keyword evidence="1" id="KW-0560">Oxidoreductase</keyword>
<comment type="caution">
    <text evidence="3">The sequence shown here is derived from an EMBL/GenBank/DDBJ whole genome shotgun (WGS) entry which is preliminary data.</text>
</comment>
<organism evidence="3 4">
    <name type="scientific">Anaerosporomusa subterranea</name>
    <dbReference type="NCBI Taxonomy" id="1794912"/>
    <lineage>
        <taxon>Bacteria</taxon>
        <taxon>Bacillati</taxon>
        <taxon>Bacillota</taxon>
        <taxon>Negativicutes</taxon>
        <taxon>Acetonemataceae</taxon>
        <taxon>Anaerosporomusa</taxon>
    </lineage>
</organism>
<evidence type="ECO:0000256" key="1">
    <source>
        <dbReference type="ARBA" id="ARBA00023002"/>
    </source>
</evidence>
<dbReference type="PANTHER" id="PTHR42949:SF3">
    <property type="entry name" value="ANAEROBIC GLYCEROL-3-PHOSPHATE DEHYDROGENASE SUBUNIT B"/>
    <property type="match status" value="1"/>
</dbReference>
<gene>
    <name evidence="3" type="ORF">AXX12_12890</name>
</gene>
<dbReference type="GO" id="GO:0016491">
    <property type="term" value="F:oxidoreductase activity"/>
    <property type="evidence" value="ECO:0007669"/>
    <property type="project" value="UniProtKB-KW"/>
</dbReference>